<keyword evidence="3" id="KW-1185">Reference proteome</keyword>
<accession>A0AAE1A6Z3</accession>
<evidence type="ECO:0000256" key="1">
    <source>
        <dbReference type="SAM" id="MobiDB-lite"/>
    </source>
</evidence>
<gene>
    <name evidence="2" type="ORF">RRG08_029294</name>
</gene>
<comment type="caution">
    <text evidence="2">The sequence shown here is derived from an EMBL/GenBank/DDBJ whole genome shotgun (WGS) entry which is preliminary data.</text>
</comment>
<evidence type="ECO:0000313" key="3">
    <source>
        <dbReference type="Proteomes" id="UP001283361"/>
    </source>
</evidence>
<dbReference type="Proteomes" id="UP001283361">
    <property type="component" value="Unassembled WGS sequence"/>
</dbReference>
<dbReference type="AlphaFoldDB" id="A0AAE1A6Z3"/>
<sequence>MVNYEMKRPNYYAHNTIEFERTQLRPTTSNNGGKSSIKVCYEKIETVSNSKVWTDDHQKNAKDGRDEEEKGQNETEDNFL</sequence>
<evidence type="ECO:0000313" key="2">
    <source>
        <dbReference type="EMBL" id="KAK3781631.1"/>
    </source>
</evidence>
<protein>
    <submittedName>
        <fullName evidence="2">Uncharacterized protein</fullName>
    </submittedName>
</protein>
<feature type="compositionally biased region" description="Basic and acidic residues" evidence="1">
    <location>
        <begin position="53"/>
        <end position="73"/>
    </location>
</feature>
<dbReference type="EMBL" id="JAWDGP010002614">
    <property type="protein sequence ID" value="KAK3781631.1"/>
    <property type="molecule type" value="Genomic_DNA"/>
</dbReference>
<organism evidence="2 3">
    <name type="scientific">Elysia crispata</name>
    <name type="common">lettuce slug</name>
    <dbReference type="NCBI Taxonomy" id="231223"/>
    <lineage>
        <taxon>Eukaryota</taxon>
        <taxon>Metazoa</taxon>
        <taxon>Spiralia</taxon>
        <taxon>Lophotrochozoa</taxon>
        <taxon>Mollusca</taxon>
        <taxon>Gastropoda</taxon>
        <taxon>Heterobranchia</taxon>
        <taxon>Euthyneura</taxon>
        <taxon>Panpulmonata</taxon>
        <taxon>Sacoglossa</taxon>
        <taxon>Placobranchoidea</taxon>
        <taxon>Plakobranchidae</taxon>
        <taxon>Elysia</taxon>
    </lineage>
</organism>
<proteinExistence type="predicted"/>
<reference evidence="2" key="1">
    <citation type="journal article" date="2023" name="G3 (Bethesda)">
        <title>A reference genome for the long-term kleptoplast-retaining sea slug Elysia crispata morphotype clarki.</title>
        <authorList>
            <person name="Eastman K.E."/>
            <person name="Pendleton A.L."/>
            <person name="Shaikh M.A."/>
            <person name="Suttiyut T."/>
            <person name="Ogas R."/>
            <person name="Tomko P."/>
            <person name="Gavelis G."/>
            <person name="Widhalm J.R."/>
            <person name="Wisecaver J.H."/>
        </authorList>
    </citation>
    <scope>NUCLEOTIDE SEQUENCE</scope>
    <source>
        <strain evidence="2">ECLA1</strain>
    </source>
</reference>
<name>A0AAE1A6Z3_9GAST</name>
<feature type="region of interest" description="Disordered" evidence="1">
    <location>
        <begin position="51"/>
        <end position="80"/>
    </location>
</feature>